<gene>
    <name evidence="2" type="ORF">PVL29_009508</name>
</gene>
<dbReference type="EMBL" id="JARBHA010000008">
    <property type="protein sequence ID" value="KAJ9693584.1"/>
    <property type="molecule type" value="Genomic_DNA"/>
</dbReference>
<feature type="region of interest" description="Disordered" evidence="1">
    <location>
        <begin position="1"/>
        <end position="23"/>
    </location>
</feature>
<dbReference type="AlphaFoldDB" id="A0AA38ZSK4"/>
<protein>
    <submittedName>
        <fullName evidence="2">Uncharacterized protein</fullName>
    </submittedName>
</protein>
<name>A0AA38ZSK4_VITRO</name>
<accession>A0AA38ZSK4</accession>
<keyword evidence="3" id="KW-1185">Reference proteome</keyword>
<comment type="caution">
    <text evidence="2">The sequence shown here is derived from an EMBL/GenBank/DDBJ whole genome shotgun (WGS) entry which is preliminary data.</text>
</comment>
<proteinExistence type="predicted"/>
<evidence type="ECO:0000313" key="2">
    <source>
        <dbReference type="EMBL" id="KAJ9693584.1"/>
    </source>
</evidence>
<reference evidence="2 3" key="1">
    <citation type="journal article" date="2023" name="BMC Biotechnol.">
        <title>Vitis rotundifolia cv Carlos genome sequencing.</title>
        <authorList>
            <person name="Huff M."/>
            <person name="Hulse-Kemp A."/>
            <person name="Scheffler B."/>
            <person name="Youngblood R."/>
            <person name="Simpson S."/>
            <person name="Babiker E."/>
            <person name="Staton M."/>
        </authorList>
    </citation>
    <scope>NUCLEOTIDE SEQUENCE [LARGE SCALE GENOMIC DNA]</scope>
    <source>
        <tissue evidence="2">Leaf</tissue>
    </source>
</reference>
<dbReference type="Proteomes" id="UP001168098">
    <property type="component" value="Unassembled WGS sequence"/>
</dbReference>
<evidence type="ECO:0000313" key="3">
    <source>
        <dbReference type="Proteomes" id="UP001168098"/>
    </source>
</evidence>
<organism evidence="2 3">
    <name type="scientific">Vitis rotundifolia</name>
    <name type="common">Muscadine grape</name>
    <dbReference type="NCBI Taxonomy" id="103349"/>
    <lineage>
        <taxon>Eukaryota</taxon>
        <taxon>Viridiplantae</taxon>
        <taxon>Streptophyta</taxon>
        <taxon>Embryophyta</taxon>
        <taxon>Tracheophyta</taxon>
        <taxon>Spermatophyta</taxon>
        <taxon>Magnoliopsida</taxon>
        <taxon>eudicotyledons</taxon>
        <taxon>Gunneridae</taxon>
        <taxon>Pentapetalae</taxon>
        <taxon>rosids</taxon>
        <taxon>Vitales</taxon>
        <taxon>Vitaceae</taxon>
        <taxon>Viteae</taxon>
        <taxon>Vitis</taxon>
    </lineage>
</organism>
<sequence>MGEGLGETTGVGENDDASSGVGAGDGDFLNDLVGRSNLSTVKRQGGVTSSTVLATLDDDGQYQVVIASVSIGPSLTKLILKLGGEGLDNIILCGNALRTTFRMTS</sequence>
<feature type="compositionally biased region" description="Low complexity" evidence="1">
    <location>
        <begin position="10"/>
        <end position="20"/>
    </location>
</feature>
<evidence type="ECO:0000256" key="1">
    <source>
        <dbReference type="SAM" id="MobiDB-lite"/>
    </source>
</evidence>